<dbReference type="Proteomes" id="UP001215280">
    <property type="component" value="Unassembled WGS sequence"/>
</dbReference>
<name>A0AAD7NK74_9AGAR</name>
<accession>A0AAD7NK74</accession>
<keyword evidence="2" id="KW-1185">Reference proteome</keyword>
<protein>
    <submittedName>
        <fullName evidence="1">Uncharacterized protein</fullName>
    </submittedName>
</protein>
<dbReference type="EMBL" id="JARJLG010000037">
    <property type="protein sequence ID" value="KAJ7764509.1"/>
    <property type="molecule type" value="Genomic_DNA"/>
</dbReference>
<organism evidence="1 2">
    <name type="scientific">Mycena maculata</name>
    <dbReference type="NCBI Taxonomy" id="230809"/>
    <lineage>
        <taxon>Eukaryota</taxon>
        <taxon>Fungi</taxon>
        <taxon>Dikarya</taxon>
        <taxon>Basidiomycota</taxon>
        <taxon>Agaricomycotina</taxon>
        <taxon>Agaricomycetes</taxon>
        <taxon>Agaricomycetidae</taxon>
        <taxon>Agaricales</taxon>
        <taxon>Marasmiineae</taxon>
        <taxon>Mycenaceae</taxon>
        <taxon>Mycena</taxon>
    </lineage>
</organism>
<reference evidence="1" key="1">
    <citation type="submission" date="2023-03" db="EMBL/GenBank/DDBJ databases">
        <title>Massive genome expansion in bonnet fungi (Mycena s.s.) driven by repeated elements and novel gene families across ecological guilds.</title>
        <authorList>
            <consortium name="Lawrence Berkeley National Laboratory"/>
            <person name="Harder C.B."/>
            <person name="Miyauchi S."/>
            <person name="Viragh M."/>
            <person name="Kuo A."/>
            <person name="Thoen E."/>
            <person name="Andreopoulos B."/>
            <person name="Lu D."/>
            <person name="Skrede I."/>
            <person name="Drula E."/>
            <person name="Henrissat B."/>
            <person name="Morin E."/>
            <person name="Kohler A."/>
            <person name="Barry K."/>
            <person name="LaButti K."/>
            <person name="Morin E."/>
            <person name="Salamov A."/>
            <person name="Lipzen A."/>
            <person name="Mereny Z."/>
            <person name="Hegedus B."/>
            <person name="Baldrian P."/>
            <person name="Stursova M."/>
            <person name="Weitz H."/>
            <person name="Taylor A."/>
            <person name="Grigoriev I.V."/>
            <person name="Nagy L.G."/>
            <person name="Martin F."/>
            <person name="Kauserud H."/>
        </authorList>
    </citation>
    <scope>NUCLEOTIDE SEQUENCE</scope>
    <source>
        <strain evidence="1">CBHHK188m</strain>
    </source>
</reference>
<gene>
    <name evidence="1" type="ORF">DFH07DRAFT_955969</name>
</gene>
<proteinExistence type="predicted"/>
<dbReference type="AlphaFoldDB" id="A0AAD7NK74"/>
<evidence type="ECO:0000313" key="2">
    <source>
        <dbReference type="Proteomes" id="UP001215280"/>
    </source>
</evidence>
<evidence type="ECO:0000313" key="1">
    <source>
        <dbReference type="EMBL" id="KAJ7764509.1"/>
    </source>
</evidence>
<comment type="caution">
    <text evidence="1">The sequence shown here is derived from an EMBL/GenBank/DDBJ whole genome shotgun (WGS) entry which is preliminary data.</text>
</comment>
<sequence>MVVLNHTTIQSLQTLNLSKVPVLFTFGKNFDAPALTDLVVRFTYGDQISAFVDDACGCDDHSGIRPALQTISLRRFPLLSSLTLVNQCFTDHVISGILDLTSQQWLSLKAVSICPEEDKLEDLYVILQEVVRSRRRSLVALP</sequence>